<evidence type="ECO:0000313" key="1">
    <source>
        <dbReference type="EMBL" id="RRT44280.1"/>
    </source>
</evidence>
<name>A0A426XY39_ENSVE</name>
<dbReference type="AlphaFoldDB" id="A0A426XY39"/>
<protein>
    <submittedName>
        <fullName evidence="1">Uncharacterized protein</fullName>
    </submittedName>
</protein>
<dbReference type="Proteomes" id="UP000287651">
    <property type="component" value="Unassembled WGS sequence"/>
</dbReference>
<accession>A0A426XY39</accession>
<evidence type="ECO:0000313" key="2">
    <source>
        <dbReference type="Proteomes" id="UP000287651"/>
    </source>
</evidence>
<reference evidence="1 2" key="1">
    <citation type="journal article" date="2014" name="Agronomy (Basel)">
        <title>A Draft Genome Sequence for Ensete ventricosum, the Drought-Tolerant Tree Against Hunger.</title>
        <authorList>
            <person name="Harrison J."/>
            <person name="Moore K.A."/>
            <person name="Paszkiewicz K."/>
            <person name="Jones T."/>
            <person name="Grant M."/>
            <person name="Ambacheew D."/>
            <person name="Muzemil S."/>
            <person name="Studholme D.J."/>
        </authorList>
    </citation>
    <scope>NUCLEOTIDE SEQUENCE [LARGE SCALE GENOMIC DNA]</scope>
</reference>
<feature type="non-terminal residue" evidence="1">
    <location>
        <position position="1"/>
    </location>
</feature>
<dbReference type="EMBL" id="AMZH03016562">
    <property type="protein sequence ID" value="RRT44280.1"/>
    <property type="molecule type" value="Genomic_DNA"/>
</dbReference>
<organism evidence="1 2">
    <name type="scientific">Ensete ventricosum</name>
    <name type="common">Abyssinian banana</name>
    <name type="synonym">Musa ensete</name>
    <dbReference type="NCBI Taxonomy" id="4639"/>
    <lineage>
        <taxon>Eukaryota</taxon>
        <taxon>Viridiplantae</taxon>
        <taxon>Streptophyta</taxon>
        <taxon>Embryophyta</taxon>
        <taxon>Tracheophyta</taxon>
        <taxon>Spermatophyta</taxon>
        <taxon>Magnoliopsida</taxon>
        <taxon>Liliopsida</taxon>
        <taxon>Zingiberales</taxon>
        <taxon>Musaceae</taxon>
        <taxon>Ensete</taxon>
    </lineage>
</organism>
<comment type="caution">
    <text evidence="1">The sequence shown here is derived from an EMBL/GenBank/DDBJ whole genome shotgun (WGS) entry which is preliminary data.</text>
</comment>
<proteinExistence type="predicted"/>
<sequence>FLFIGVRSERERERETVITTTTTITTSSLKLQKKGTQPVHGCWFQPVRNPHVHVRRHVGTTLLCSIPHHLQFIYRLNKL</sequence>
<gene>
    <name evidence="1" type="ORF">B296_00047919</name>
</gene>